<sequence length="60" mass="6334">MDMNSIMASQLRSLQSTIQLSILNKSLSMGAAVATDMLKSLPDQPVAAHPHKGTAIDVQA</sequence>
<proteinExistence type="predicted"/>
<dbReference type="InterPro" id="IPR025906">
    <property type="entry name" value="YjfB_motility"/>
</dbReference>
<dbReference type="AlphaFoldDB" id="A0A927MIY7"/>
<evidence type="ECO:0000313" key="2">
    <source>
        <dbReference type="Proteomes" id="UP000658225"/>
    </source>
</evidence>
<dbReference type="EMBL" id="JADBEL010000013">
    <property type="protein sequence ID" value="MBE1555458.1"/>
    <property type="molecule type" value="Genomic_DNA"/>
</dbReference>
<dbReference type="Proteomes" id="UP000658225">
    <property type="component" value="Unassembled WGS sequence"/>
</dbReference>
<keyword evidence="2" id="KW-1185">Reference proteome</keyword>
<dbReference type="RefSeq" id="WP_192599171.1">
    <property type="nucleotide sequence ID" value="NZ_JADBEL010000013.1"/>
</dbReference>
<dbReference type="Pfam" id="PF14070">
    <property type="entry name" value="YjfB_motility"/>
    <property type="match status" value="1"/>
</dbReference>
<evidence type="ECO:0008006" key="3">
    <source>
        <dbReference type="Google" id="ProtNLM"/>
    </source>
</evidence>
<protein>
    <recommendedName>
        <fullName evidence="3">Motility protein</fullName>
    </recommendedName>
</protein>
<gene>
    <name evidence="1" type="ORF">H4683_002563</name>
</gene>
<name>A0A927MIY7_9BACL</name>
<comment type="caution">
    <text evidence="1">The sequence shown here is derived from an EMBL/GenBank/DDBJ whole genome shotgun (WGS) entry which is preliminary data.</text>
</comment>
<evidence type="ECO:0000313" key="1">
    <source>
        <dbReference type="EMBL" id="MBE1555458.1"/>
    </source>
</evidence>
<organism evidence="1 2">
    <name type="scientific">Sporosarcina limicola</name>
    <dbReference type="NCBI Taxonomy" id="34101"/>
    <lineage>
        <taxon>Bacteria</taxon>
        <taxon>Bacillati</taxon>
        <taxon>Bacillota</taxon>
        <taxon>Bacilli</taxon>
        <taxon>Bacillales</taxon>
        <taxon>Caryophanaceae</taxon>
        <taxon>Sporosarcina</taxon>
    </lineage>
</organism>
<reference evidence="1" key="1">
    <citation type="submission" date="2020-10" db="EMBL/GenBank/DDBJ databases">
        <title>Genomic Encyclopedia of Type Strains, Phase IV (KMG-IV): sequencing the most valuable type-strain genomes for metagenomic binning, comparative biology and taxonomic classification.</title>
        <authorList>
            <person name="Goeker M."/>
        </authorList>
    </citation>
    <scope>NUCLEOTIDE SEQUENCE</scope>
    <source>
        <strain evidence="1">DSM 13886</strain>
    </source>
</reference>
<accession>A0A927MIY7</accession>